<evidence type="ECO:0000256" key="1">
    <source>
        <dbReference type="ARBA" id="ARBA00007102"/>
    </source>
</evidence>
<name>A0A4V6RY07_CAMSN</name>
<gene>
    <name evidence="6" type="ORF">TEA_023941</name>
</gene>
<dbReference type="InterPro" id="IPR001848">
    <property type="entry name" value="Ribosomal_uS10"/>
</dbReference>
<keyword evidence="2" id="KW-0689">Ribosomal protein</keyword>
<dbReference type="GO" id="GO:0006412">
    <property type="term" value="P:translation"/>
    <property type="evidence" value="ECO:0007669"/>
    <property type="project" value="InterPro"/>
</dbReference>
<protein>
    <recommendedName>
        <fullName evidence="5">Small ribosomal subunit protein uS10 domain-containing protein</fullName>
    </recommendedName>
</protein>
<evidence type="ECO:0000256" key="4">
    <source>
        <dbReference type="SAM" id="MobiDB-lite"/>
    </source>
</evidence>
<dbReference type="PRINTS" id="PR00971">
    <property type="entry name" value="RIBOSOMALS10"/>
</dbReference>
<reference evidence="6 7" key="1">
    <citation type="journal article" date="2018" name="Proc. Natl. Acad. Sci. U.S.A.">
        <title>Draft genome sequence of Camellia sinensis var. sinensis provides insights into the evolution of the tea genome and tea quality.</title>
        <authorList>
            <person name="Wei C."/>
            <person name="Yang H."/>
            <person name="Wang S."/>
            <person name="Zhao J."/>
            <person name="Liu C."/>
            <person name="Gao L."/>
            <person name="Xia E."/>
            <person name="Lu Y."/>
            <person name="Tai Y."/>
            <person name="She G."/>
            <person name="Sun J."/>
            <person name="Cao H."/>
            <person name="Tong W."/>
            <person name="Gao Q."/>
            <person name="Li Y."/>
            <person name="Deng W."/>
            <person name="Jiang X."/>
            <person name="Wang W."/>
            <person name="Chen Q."/>
            <person name="Zhang S."/>
            <person name="Li H."/>
            <person name="Wu J."/>
            <person name="Wang P."/>
            <person name="Li P."/>
            <person name="Shi C."/>
            <person name="Zheng F."/>
            <person name="Jian J."/>
            <person name="Huang B."/>
            <person name="Shan D."/>
            <person name="Shi M."/>
            <person name="Fang C."/>
            <person name="Yue Y."/>
            <person name="Li F."/>
            <person name="Li D."/>
            <person name="Wei S."/>
            <person name="Han B."/>
            <person name="Jiang C."/>
            <person name="Yin Y."/>
            <person name="Xia T."/>
            <person name="Zhang Z."/>
            <person name="Bennetzen J.L."/>
            <person name="Zhao S."/>
            <person name="Wan X."/>
        </authorList>
    </citation>
    <scope>NUCLEOTIDE SEQUENCE [LARGE SCALE GENOMIC DNA]</scope>
    <source>
        <strain evidence="7">cv. Shuchazao</strain>
        <tissue evidence="6">Leaf</tissue>
    </source>
</reference>
<comment type="caution">
    <text evidence="6">The sequence shown here is derived from an EMBL/GenBank/DDBJ whole genome shotgun (WGS) entry which is preliminary data.</text>
</comment>
<dbReference type="InterPro" id="IPR027486">
    <property type="entry name" value="Ribosomal_uS10_dom"/>
</dbReference>
<dbReference type="Pfam" id="PF00338">
    <property type="entry name" value="Ribosomal_S10"/>
    <property type="match status" value="1"/>
</dbReference>
<evidence type="ECO:0000313" key="6">
    <source>
        <dbReference type="EMBL" id="THF95346.1"/>
    </source>
</evidence>
<dbReference type="PANTHER" id="PTHR11700">
    <property type="entry name" value="30S RIBOSOMAL PROTEIN S10 FAMILY MEMBER"/>
    <property type="match status" value="1"/>
</dbReference>
<comment type="similarity">
    <text evidence="1">Belongs to the universal ribosomal protein uS10 family.</text>
</comment>
<dbReference type="STRING" id="542762.A0A4V6RY07"/>
<keyword evidence="7" id="KW-1185">Reference proteome</keyword>
<dbReference type="Proteomes" id="UP000306102">
    <property type="component" value="Unassembled WGS sequence"/>
</dbReference>
<dbReference type="AlphaFoldDB" id="A0A4V6RY07"/>
<dbReference type="GO" id="GO:1990904">
    <property type="term" value="C:ribonucleoprotein complex"/>
    <property type="evidence" value="ECO:0007669"/>
    <property type="project" value="UniProtKB-KW"/>
</dbReference>
<accession>A0A4V6RY07</accession>
<dbReference type="SUPFAM" id="SSF54999">
    <property type="entry name" value="Ribosomal protein S10"/>
    <property type="match status" value="1"/>
</dbReference>
<evidence type="ECO:0000259" key="5">
    <source>
        <dbReference type="SMART" id="SM01403"/>
    </source>
</evidence>
<dbReference type="InterPro" id="IPR036838">
    <property type="entry name" value="Ribosomal_uS10_dom_sf"/>
</dbReference>
<dbReference type="Gene3D" id="3.30.70.600">
    <property type="entry name" value="Ribosomal protein S10 domain"/>
    <property type="match status" value="1"/>
</dbReference>
<keyword evidence="3" id="KW-0687">Ribonucleoprotein</keyword>
<evidence type="ECO:0000256" key="3">
    <source>
        <dbReference type="ARBA" id="ARBA00023274"/>
    </source>
</evidence>
<evidence type="ECO:0000256" key="2">
    <source>
        <dbReference type="ARBA" id="ARBA00022980"/>
    </source>
</evidence>
<dbReference type="NCBIfam" id="TIGR01049">
    <property type="entry name" value="rpsJ_bact"/>
    <property type="match status" value="1"/>
</dbReference>
<dbReference type="SMART" id="SM01403">
    <property type="entry name" value="Ribosomal_S10"/>
    <property type="match status" value="1"/>
</dbReference>
<dbReference type="EMBL" id="SDRB02013278">
    <property type="protein sequence ID" value="THF95346.1"/>
    <property type="molecule type" value="Genomic_DNA"/>
</dbReference>
<feature type="domain" description="Small ribosomal subunit protein uS10" evidence="5">
    <location>
        <begin position="135"/>
        <end position="202"/>
    </location>
</feature>
<proteinExistence type="inferred from homology"/>
<feature type="region of interest" description="Disordered" evidence="4">
    <location>
        <begin position="96"/>
        <end position="124"/>
    </location>
</feature>
<organism evidence="6 7">
    <name type="scientific">Camellia sinensis var. sinensis</name>
    <name type="common">China tea</name>
    <dbReference type="NCBI Taxonomy" id="542762"/>
    <lineage>
        <taxon>Eukaryota</taxon>
        <taxon>Viridiplantae</taxon>
        <taxon>Streptophyta</taxon>
        <taxon>Embryophyta</taxon>
        <taxon>Tracheophyta</taxon>
        <taxon>Spermatophyta</taxon>
        <taxon>Magnoliopsida</taxon>
        <taxon>eudicotyledons</taxon>
        <taxon>Gunneridae</taxon>
        <taxon>Pentapetalae</taxon>
        <taxon>asterids</taxon>
        <taxon>Ericales</taxon>
        <taxon>Theaceae</taxon>
        <taxon>Camellia</taxon>
    </lineage>
</organism>
<dbReference type="GO" id="GO:0003735">
    <property type="term" value="F:structural constituent of ribosome"/>
    <property type="evidence" value="ECO:0007669"/>
    <property type="project" value="InterPro"/>
</dbReference>
<dbReference type="GO" id="GO:0005840">
    <property type="term" value="C:ribosome"/>
    <property type="evidence" value="ECO:0007669"/>
    <property type="project" value="UniProtKB-KW"/>
</dbReference>
<evidence type="ECO:0000313" key="7">
    <source>
        <dbReference type="Proteomes" id="UP000306102"/>
    </source>
</evidence>
<sequence length="202" mass="22024">MECCCVGYKTMKCCKQAQPGRVVRERINGCFVSSLSATIRPPFPSSSSSIFSAIAVKPKLSLLSLPSTYTPLKGLKPSRSSTIRVFAAPEVLDSQETLDGPDSATTEVGGSVDPGSSPLSIGADAKKMAPKQKIRIKLRSYWVQLIEDSCKQITDAARTTSAKTLGPVPLPIKKRIYCVLKSPHVHKDARFHCETRTHQRPH</sequence>